<sequence>MAVSMRRSIFAILLVLVIASAWPFASVPRTTSGVTKRDDDSPATGCGPYCAACKANTGCTPVSKRSLSNSWDFSSEYTLNNNGSTDRVLRKRVLEEVDADDIGQYLNDREDENDVIGLVERVDDSDYSVTRLEKFSDWQDTNEPLIMGTENGFLTGCTILTVVSSQAVYMGHFWQNLGFKNFNKKDPEPADFQGNVANLITGTGDLF</sequence>
<protein>
    <submittedName>
        <fullName evidence="2">Uncharacterized protein</fullName>
    </submittedName>
</protein>
<dbReference type="EMBL" id="ML993594">
    <property type="protein sequence ID" value="KAF2167031.1"/>
    <property type="molecule type" value="Genomic_DNA"/>
</dbReference>
<keyword evidence="3" id="KW-1185">Reference proteome</keyword>
<reference evidence="2" key="1">
    <citation type="journal article" date="2020" name="Stud. Mycol.">
        <title>101 Dothideomycetes genomes: a test case for predicting lifestyles and emergence of pathogens.</title>
        <authorList>
            <person name="Haridas S."/>
            <person name="Albert R."/>
            <person name="Binder M."/>
            <person name="Bloem J."/>
            <person name="Labutti K."/>
            <person name="Salamov A."/>
            <person name="Andreopoulos B."/>
            <person name="Baker S."/>
            <person name="Barry K."/>
            <person name="Bills G."/>
            <person name="Bluhm B."/>
            <person name="Cannon C."/>
            <person name="Castanera R."/>
            <person name="Culley D."/>
            <person name="Daum C."/>
            <person name="Ezra D."/>
            <person name="Gonzalez J."/>
            <person name="Henrissat B."/>
            <person name="Kuo A."/>
            <person name="Liang C."/>
            <person name="Lipzen A."/>
            <person name="Lutzoni F."/>
            <person name="Magnuson J."/>
            <person name="Mondo S."/>
            <person name="Nolan M."/>
            <person name="Ohm R."/>
            <person name="Pangilinan J."/>
            <person name="Park H.-J."/>
            <person name="Ramirez L."/>
            <person name="Alfaro M."/>
            <person name="Sun H."/>
            <person name="Tritt A."/>
            <person name="Yoshinaga Y."/>
            <person name="Zwiers L.-H."/>
            <person name="Turgeon B."/>
            <person name="Goodwin S."/>
            <person name="Spatafora J."/>
            <person name="Crous P."/>
            <person name="Grigoriev I."/>
        </authorList>
    </citation>
    <scope>NUCLEOTIDE SEQUENCE</scope>
    <source>
        <strain evidence="2">ATCC 36951</strain>
    </source>
</reference>
<dbReference type="OrthoDB" id="3886018at2759"/>
<organism evidence="2 3">
    <name type="scientific">Zasmidium cellare ATCC 36951</name>
    <dbReference type="NCBI Taxonomy" id="1080233"/>
    <lineage>
        <taxon>Eukaryota</taxon>
        <taxon>Fungi</taxon>
        <taxon>Dikarya</taxon>
        <taxon>Ascomycota</taxon>
        <taxon>Pezizomycotina</taxon>
        <taxon>Dothideomycetes</taxon>
        <taxon>Dothideomycetidae</taxon>
        <taxon>Mycosphaerellales</taxon>
        <taxon>Mycosphaerellaceae</taxon>
        <taxon>Zasmidium</taxon>
    </lineage>
</organism>
<name>A0A6A6CJ17_ZASCE</name>
<evidence type="ECO:0000256" key="1">
    <source>
        <dbReference type="SAM" id="SignalP"/>
    </source>
</evidence>
<feature type="chain" id="PRO_5025352302" evidence="1">
    <location>
        <begin position="22"/>
        <end position="207"/>
    </location>
</feature>
<dbReference type="Proteomes" id="UP000799537">
    <property type="component" value="Unassembled WGS sequence"/>
</dbReference>
<dbReference type="GeneID" id="54559619"/>
<evidence type="ECO:0000313" key="3">
    <source>
        <dbReference type="Proteomes" id="UP000799537"/>
    </source>
</evidence>
<gene>
    <name evidence="2" type="ORF">M409DRAFT_22469</name>
</gene>
<dbReference type="AlphaFoldDB" id="A0A6A6CJ17"/>
<dbReference type="RefSeq" id="XP_033667920.1">
    <property type="nucleotide sequence ID" value="XM_033806347.1"/>
</dbReference>
<keyword evidence="1" id="KW-0732">Signal</keyword>
<feature type="signal peptide" evidence="1">
    <location>
        <begin position="1"/>
        <end position="21"/>
    </location>
</feature>
<accession>A0A6A6CJ17</accession>
<proteinExistence type="predicted"/>
<evidence type="ECO:0000313" key="2">
    <source>
        <dbReference type="EMBL" id="KAF2167031.1"/>
    </source>
</evidence>